<dbReference type="RefSeq" id="WP_027883700.1">
    <property type="nucleotide sequence ID" value="NZ_BMWY01000002.1"/>
</dbReference>
<evidence type="ECO:0000256" key="1">
    <source>
        <dbReference type="SAM" id="Phobius"/>
    </source>
</evidence>
<keyword evidence="1" id="KW-0812">Transmembrane</keyword>
<evidence type="ECO:0000313" key="2">
    <source>
        <dbReference type="EMBL" id="GGZ51207.1"/>
    </source>
</evidence>
<comment type="caution">
    <text evidence="2">The sequence shown here is derived from an EMBL/GenBank/DDBJ whole genome shotgun (WGS) entry which is preliminary data.</text>
</comment>
<organism evidence="2 3">
    <name type="scientific">Mesonia mobilis</name>
    <dbReference type="NCBI Taxonomy" id="369791"/>
    <lineage>
        <taxon>Bacteria</taxon>
        <taxon>Pseudomonadati</taxon>
        <taxon>Bacteroidota</taxon>
        <taxon>Flavobacteriia</taxon>
        <taxon>Flavobacteriales</taxon>
        <taxon>Flavobacteriaceae</taxon>
        <taxon>Mesonia</taxon>
    </lineage>
</organism>
<evidence type="ECO:0000313" key="3">
    <source>
        <dbReference type="Proteomes" id="UP000615593"/>
    </source>
</evidence>
<feature type="transmembrane region" description="Helical" evidence="1">
    <location>
        <begin position="78"/>
        <end position="96"/>
    </location>
</feature>
<accession>A0ABQ3BMD5</accession>
<dbReference type="GeneID" id="94368793"/>
<sequence>MKEKRNIPKQTGFKVPDNYFEDFKVDFSRNEVENSSTLETIKSSGFKTPENYLEDFKVEIPSAEKKTSKVISINRNKVFTFISTAAAVALFILFIYKEDTIVPEASELSRLAIEDYLEQNEFDFENEIDYKNNANLSDFHSQLNTVDNEAILEYLSNNTDMTSFLNDE</sequence>
<dbReference type="EMBL" id="BMWY01000002">
    <property type="protein sequence ID" value="GGZ51207.1"/>
    <property type="molecule type" value="Genomic_DNA"/>
</dbReference>
<dbReference type="Proteomes" id="UP000615593">
    <property type="component" value="Unassembled WGS sequence"/>
</dbReference>
<keyword evidence="1" id="KW-1133">Transmembrane helix</keyword>
<proteinExistence type="predicted"/>
<keyword evidence="3" id="KW-1185">Reference proteome</keyword>
<gene>
    <name evidence="2" type="ORF">GCM10008088_11290</name>
</gene>
<evidence type="ECO:0008006" key="4">
    <source>
        <dbReference type="Google" id="ProtNLM"/>
    </source>
</evidence>
<name>A0ABQ3BMD5_9FLAO</name>
<protein>
    <recommendedName>
        <fullName evidence="4">Anti sigma-E protein RseA N-terminal domain-containing protein</fullName>
    </recommendedName>
</protein>
<keyword evidence="1" id="KW-0472">Membrane</keyword>
<reference evidence="3" key="1">
    <citation type="journal article" date="2019" name="Int. J. Syst. Evol. Microbiol.">
        <title>The Global Catalogue of Microorganisms (GCM) 10K type strain sequencing project: providing services to taxonomists for standard genome sequencing and annotation.</title>
        <authorList>
            <consortium name="The Broad Institute Genomics Platform"/>
            <consortium name="The Broad Institute Genome Sequencing Center for Infectious Disease"/>
            <person name="Wu L."/>
            <person name="Ma J."/>
        </authorList>
    </citation>
    <scope>NUCLEOTIDE SEQUENCE [LARGE SCALE GENOMIC DNA]</scope>
    <source>
        <strain evidence="3">KCTC 12708</strain>
    </source>
</reference>